<comment type="caution">
    <text evidence="1">The sequence shown here is derived from an EMBL/GenBank/DDBJ whole genome shotgun (WGS) entry which is preliminary data.</text>
</comment>
<organism evidence="1 2">
    <name type="scientific">Labrys wisconsinensis</name>
    <dbReference type="NCBI Taxonomy" id="425677"/>
    <lineage>
        <taxon>Bacteria</taxon>
        <taxon>Pseudomonadati</taxon>
        <taxon>Pseudomonadota</taxon>
        <taxon>Alphaproteobacteria</taxon>
        <taxon>Hyphomicrobiales</taxon>
        <taxon>Xanthobacteraceae</taxon>
        <taxon>Labrys</taxon>
    </lineage>
</organism>
<evidence type="ECO:0000313" key="2">
    <source>
        <dbReference type="Proteomes" id="UP001242480"/>
    </source>
</evidence>
<sequence>MTVLAWFSELLSKAALRPQRAEMLAFHRELQGLSGRDLGFFIALVADIRNRLAPRWDLLDPAAALRREPQLCAVLQRQIAALTRQGRTGEAARLALWLHTLRAVAAPELRAPARAIWHELERGLPYARAAATHLRVAASVEGRGPGPLVDDLAAFPRGFEPAPLRVTATRAPAPAP</sequence>
<dbReference type="EMBL" id="JAUSVX010000018">
    <property type="protein sequence ID" value="MDQ0473726.1"/>
    <property type="molecule type" value="Genomic_DNA"/>
</dbReference>
<protein>
    <submittedName>
        <fullName evidence="1">Uncharacterized protein</fullName>
    </submittedName>
</protein>
<evidence type="ECO:0000313" key="1">
    <source>
        <dbReference type="EMBL" id="MDQ0473726.1"/>
    </source>
</evidence>
<name>A0ABU0JHF9_9HYPH</name>
<proteinExistence type="predicted"/>
<accession>A0ABU0JHF9</accession>
<dbReference type="Proteomes" id="UP001242480">
    <property type="component" value="Unassembled WGS sequence"/>
</dbReference>
<reference evidence="1 2" key="1">
    <citation type="submission" date="2023-07" db="EMBL/GenBank/DDBJ databases">
        <title>Genomic Encyclopedia of Type Strains, Phase IV (KMG-IV): sequencing the most valuable type-strain genomes for metagenomic binning, comparative biology and taxonomic classification.</title>
        <authorList>
            <person name="Goeker M."/>
        </authorList>
    </citation>
    <scope>NUCLEOTIDE SEQUENCE [LARGE SCALE GENOMIC DNA]</scope>
    <source>
        <strain evidence="1 2">DSM 19619</strain>
    </source>
</reference>
<gene>
    <name evidence="1" type="ORF">QO011_006762</name>
</gene>
<dbReference type="RefSeq" id="WP_307282335.1">
    <property type="nucleotide sequence ID" value="NZ_JAUSVX010000018.1"/>
</dbReference>
<keyword evidence="2" id="KW-1185">Reference proteome</keyword>